<name>A0AAN8X3J4_HALRR</name>
<dbReference type="EMBL" id="JAXCGZ010012822">
    <property type="protein sequence ID" value="KAK7073453.1"/>
    <property type="molecule type" value="Genomic_DNA"/>
</dbReference>
<accession>A0AAN8X3J4</accession>
<reference evidence="2 3" key="1">
    <citation type="submission" date="2023-11" db="EMBL/GenBank/DDBJ databases">
        <title>Halocaridina rubra genome assembly.</title>
        <authorList>
            <person name="Smith C."/>
        </authorList>
    </citation>
    <scope>NUCLEOTIDE SEQUENCE [LARGE SCALE GENOMIC DNA]</scope>
    <source>
        <strain evidence="2">EP-1</strain>
        <tissue evidence="2">Whole</tissue>
    </source>
</reference>
<organism evidence="2 3">
    <name type="scientific">Halocaridina rubra</name>
    <name type="common">Hawaiian red shrimp</name>
    <dbReference type="NCBI Taxonomy" id="373956"/>
    <lineage>
        <taxon>Eukaryota</taxon>
        <taxon>Metazoa</taxon>
        <taxon>Ecdysozoa</taxon>
        <taxon>Arthropoda</taxon>
        <taxon>Crustacea</taxon>
        <taxon>Multicrustacea</taxon>
        <taxon>Malacostraca</taxon>
        <taxon>Eumalacostraca</taxon>
        <taxon>Eucarida</taxon>
        <taxon>Decapoda</taxon>
        <taxon>Pleocyemata</taxon>
        <taxon>Caridea</taxon>
        <taxon>Atyoidea</taxon>
        <taxon>Atyidae</taxon>
        <taxon>Halocaridina</taxon>
    </lineage>
</organism>
<dbReference type="InterPro" id="IPR056292">
    <property type="entry name" value="DRC7_C"/>
</dbReference>
<protein>
    <recommendedName>
        <fullName evidence="1">Dynein regulatory complex subunit 7 C-terminal domain-containing protein</fullName>
    </recommendedName>
</protein>
<evidence type="ECO:0000313" key="3">
    <source>
        <dbReference type="Proteomes" id="UP001381693"/>
    </source>
</evidence>
<dbReference type="Proteomes" id="UP001381693">
    <property type="component" value="Unassembled WGS sequence"/>
</dbReference>
<feature type="domain" description="Dynein regulatory complex subunit 7 C-terminal" evidence="1">
    <location>
        <begin position="5"/>
        <end position="99"/>
    </location>
</feature>
<dbReference type="Pfam" id="PF24671">
    <property type="entry name" value="DRC7_C"/>
    <property type="match status" value="1"/>
</dbReference>
<gene>
    <name evidence="2" type="ORF">SK128_004383</name>
</gene>
<sequence length="118" mass="13347">MGPKMVRERCLQDMRDRLALRANLLQDRLDQARTFVLECRDEVSRRKRVGADERAALAAKVATAEASHRRLRAQLAAWKHEASERYETLIAQLDTNLKLGPGYSHRPSTSVSSIAGDF</sequence>
<evidence type="ECO:0000259" key="1">
    <source>
        <dbReference type="Pfam" id="PF24671"/>
    </source>
</evidence>
<dbReference type="AlphaFoldDB" id="A0AAN8X3J4"/>
<proteinExistence type="predicted"/>
<evidence type="ECO:0000313" key="2">
    <source>
        <dbReference type="EMBL" id="KAK7073453.1"/>
    </source>
</evidence>
<keyword evidence="3" id="KW-1185">Reference proteome</keyword>
<comment type="caution">
    <text evidence="2">The sequence shown here is derived from an EMBL/GenBank/DDBJ whole genome shotgun (WGS) entry which is preliminary data.</text>
</comment>